<keyword evidence="6" id="KW-0325">Glycoprotein</keyword>
<feature type="active site" description="Charge relay system" evidence="8">
    <location>
        <position position="343"/>
    </location>
</feature>
<proteinExistence type="inferred from homology"/>
<dbReference type="InterPro" id="IPR029058">
    <property type="entry name" value="AB_hydrolase_fold"/>
</dbReference>
<keyword evidence="5" id="KW-0443">Lipid metabolism</keyword>
<dbReference type="PANTHER" id="PTHR11005">
    <property type="entry name" value="LYSOSOMAL ACID LIPASE-RELATED"/>
    <property type="match status" value="1"/>
</dbReference>
<evidence type="ECO:0000256" key="4">
    <source>
        <dbReference type="ARBA" id="ARBA00022963"/>
    </source>
</evidence>
<evidence type="ECO:0000256" key="8">
    <source>
        <dbReference type="PIRSR" id="PIRSR000862-1"/>
    </source>
</evidence>
<keyword evidence="12" id="KW-1185">Reference proteome</keyword>
<dbReference type="GO" id="GO:0016042">
    <property type="term" value="P:lipid catabolic process"/>
    <property type="evidence" value="ECO:0007669"/>
    <property type="project" value="UniProtKB-KW"/>
</dbReference>
<dbReference type="AlphaFoldDB" id="A0ABD1F7W3"/>
<protein>
    <recommendedName>
        <fullName evidence="7">Lipase</fullName>
    </recommendedName>
</protein>
<dbReference type="Gene3D" id="3.40.50.1820">
    <property type="entry name" value="alpha/beta hydrolase"/>
    <property type="match status" value="1"/>
</dbReference>
<evidence type="ECO:0000256" key="3">
    <source>
        <dbReference type="ARBA" id="ARBA00022801"/>
    </source>
</evidence>
<evidence type="ECO:0000256" key="6">
    <source>
        <dbReference type="ARBA" id="ARBA00023180"/>
    </source>
</evidence>
<feature type="active site" description="Nucleophile" evidence="8">
    <location>
        <position position="171"/>
    </location>
</feature>
<gene>
    <name evidence="11" type="ORF">ABEB36_002847</name>
</gene>
<keyword evidence="2 9" id="KW-0732">Signal</keyword>
<dbReference type="GO" id="GO:0016787">
    <property type="term" value="F:hydrolase activity"/>
    <property type="evidence" value="ECO:0007669"/>
    <property type="project" value="UniProtKB-KW"/>
</dbReference>
<evidence type="ECO:0000256" key="7">
    <source>
        <dbReference type="PIRNR" id="PIRNR000862"/>
    </source>
</evidence>
<evidence type="ECO:0000256" key="1">
    <source>
        <dbReference type="ARBA" id="ARBA00010701"/>
    </source>
</evidence>
<reference evidence="11 12" key="1">
    <citation type="submission" date="2024-05" db="EMBL/GenBank/DDBJ databases">
        <title>Genetic variation in Jamaican populations of the coffee berry borer (Hypothenemus hampei).</title>
        <authorList>
            <person name="Errbii M."/>
            <person name="Myrie A."/>
        </authorList>
    </citation>
    <scope>NUCLEOTIDE SEQUENCE [LARGE SCALE GENOMIC DNA]</scope>
    <source>
        <strain evidence="11">JA-Hopewell-2020-01-JO</strain>
        <tissue evidence="11">Whole body</tissue>
    </source>
</reference>
<feature type="chain" id="PRO_5044803979" description="Lipase" evidence="9">
    <location>
        <begin position="18"/>
        <end position="413"/>
    </location>
</feature>
<sequence length="413" mass="47718">MYFVFIIVSVYILGVSSKITWIDPDVDLTMEERIRKAGYPVEIHSMVTQDGYILSAYRIPHGLNDDSKVNRNKSVVLLIHGMGGIVQVFFILREKRSIPYYLADRGFDVWIFNARGNKNEFPKQHVKYDWNTDDEYWFYSFHDIALYDLSTTIDYILKVTGQKQLSAIGHSAGGPECYCLLAERPEYNKKIKVFLSWGGVPLIKRFDYPILNFFISMGDFIKKLIEKLQMSENFPITQSFKPFLRLLCADSYYRHMCHVALAVIGTHKSHTQRIEDIQLISSVLPRVSSKQIVHFLDNVKNKWFRKFDYGPKKNMEVYGQILPPEYNLTAATAPFVFFVAKADSLVTLENVLDSVRVTRNTVLLYTILDDTFNHVDYLLSGNATELVYEPTYRILKDAEEGKLPPVIQLPPET</sequence>
<dbReference type="PIRSF" id="PIRSF000862">
    <property type="entry name" value="Steryl_ester_lip"/>
    <property type="match status" value="1"/>
</dbReference>
<dbReference type="FunFam" id="3.40.50.1820:FF:000057">
    <property type="entry name" value="Lipase"/>
    <property type="match status" value="1"/>
</dbReference>
<evidence type="ECO:0000259" key="10">
    <source>
        <dbReference type="Pfam" id="PF04083"/>
    </source>
</evidence>
<dbReference type="EMBL" id="JBDJPC010000002">
    <property type="protein sequence ID" value="KAL1513436.1"/>
    <property type="molecule type" value="Genomic_DNA"/>
</dbReference>
<feature type="signal peptide" evidence="9">
    <location>
        <begin position="1"/>
        <end position="17"/>
    </location>
</feature>
<organism evidence="11 12">
    <name type="scientific">Hypothenemus hampei</name>
    <name type="common">Coffee berry borer</name>
    <dbReference type="NCBI Taxonomy" id="57062"/>
    <lineage>
        <taxon>Eukaryota</taxon>
        <taxon>Metazoa</taxon>
        <taxon>Ecdysozoa</taxon>
        <taxon>Arthropoda</taxon>
        <taxon>Hexapoda</taxon>
        <taxon>Insecta</taxon>
        <taxon>Pterygota</taxon>
        <taxon>Neoptera</taxon>
        <taxon>Endopterygota</taxon>
        <taxon>Coleoptera</taxon>
        <taxon>Polyphaga</taxon>
        <taxon>Cucujiformia</taxon>
        <taxon>Curculionidae</taxon>
        <taxon>Scolytinae</taxon>
        <taxon>Hypothenemus</taxon>
    </lineage>
</organism>
<comment type="similarity">
    <text evidence="1 7">Belongs to the AB hydrolase superfamily. Lipase family.</text>
</comment>
<feature type="active site" description="Charge relay system" evidence="8">
    <location>
        <position position="374"/>
    </location>
</feature>
<feature type="domain" description="Partial AB-hydrolase lipase" evidence="10">
    <location>
        <begin position="31"/>
        <end position="89"/>
    </location>
</feature>
<dbReference type="InterPro" id="IPR006693">
    <property type="entry name" value="AB_hydrolase_lipase"/>
</dbReference>
<dbReference type="Proteomes" id="UP001566132">
    <property type="component" value="Unassembled WGS sequence"/>
</dbReference>
<evidence type="ECO:0000313" key="11">
    <source>
        <dbReference type="EMBL" id="KAL1513436.1"/>
    </source>
</evidence>
<comment type="caution">
    <text evidence="11">The sequence shown here is derived from an EMBL/GenBank/DDBJ whole genome shotgun (WGS) entry which is preliminary data.</text>
</comment>
<name>A0ABD1F7W3_HYPHA</name>
<evidence type="ECO:0000256" key="9">
    <source>
        <dbReference type="SAM" id="SignalP"/>
    </source>
</evidence>
<dbReference type="Pfam" id="PF04083">
    <property type="entry name" value="Abhydro_lipase"/>
    <property type="match status" value="1"/>
</dbReference>
<dbReference type="InterPro" id="IPR025483">
    <property type="entry name" value="Lipase_euk"/>
</dbReference>
<dbReference type="SUPFAM" id="SSF53474">
    <property type="entry name" value="alpha/beta-Hydrolases"/>
    <property type="match status" value="1"/>
</dbReference>
<evidence type="ECO:0000256" key="2">
    <source>
        <dbReference type="ARBA" id="ARBA00022729"/>
    </source>
</evidence>
<evidence type="ECO:0000313" key="12">
    <source>
        <dbReference type="Proteomes" id="UP001566132"/>
    </source>
</evidence>
<keyword evidence="4 7" id="KW-0442">Lipid degradation</keyword>
<accession>A0ABD1F7W3</accession>
<keyword evidence="3 7" id="KW-0378">Hydrolase</keyword>
<evidence type="ECO:0000256" key="5">
    <source>
        <dbReference type="ARBA" id="ARBA00023098"/>
    </source>
</evidence>